<evidence type="ECO:0000256" key="9">
    <source>
        <dbReference type="HAMAP-Rule" id="MF_00104"/>
    </source>
</evidence>
<accession>A0A366HCQ6</accession>
<dbReference type="CDD" id="cd00593">
    <property type="entry name" value="RIBOc"/>
    <property type="match status" value="1"/>
</dbReference>
<feature type="binding site" evidence="9">
    <location>
        <position position="62"/>
    </location>
    <ligand>
        <name>Mg(2+)</name>
        <dbReference type="ChEBI" id="CHEBI:18420"/>
    </ligand>
</feature>
<dbReference type="PROSITE" id="PS50142">
    <property type="entry name" value="RNASE_3_2"/>
    <property type="match status" value="1"/>
</dbReference>
<dbReference type="GO" id="GO:0010468">
    <property type="term" value="P:regulation of gene expression"/>
    <property type="evidence" value="ECO:0007669"/>
    <property type="project" value="TreeGrafter"/>
</dbReference>
<dbReference type="Pfam" id="PF00035">
    <property type="entry name" value="dsrm"/>
    <property type="match status" value="1"/>
</dbReference>
<evidence type="ECO:0000256" key="5">
    <source>
        <dbReference type="ARBA" id="ARBA00022722"/>
    </source>
</evidence>
<protein>
    <recommendedName>
        <fullName evidence="9">Ribonuclease 3</fullName>
        <ecNumber evidence="9">3.1.26.3</ecNumber>
    </recommendedName>
    <alternativeName>
        <fullName evidence="9">Ribonuclease III</fullName>
        <shortName evidence="9">RNase III</shortName>
    </alternativeName>
</protein>
<comment type="catalytic activity">
    <reaction evidence="1 9">
        <text>Endonucleolytic cleavage to 5'-phosphomonoester.</text>
        <dbReference type="EC" id="3.1.26.3"/>
    </reaction>
</comment>
<name>A0A366HCQ6_9BACT</name>
<keyword evidence="9" id="KW-0963">Cytoplasm</keyword>
<evidence type="ECO:0000256" key="4">
    <source>
        <dbReference type="ARBA" id="ARBA00022664"/>
    </source>
</evidence>
<comment type="caution">
    <text evidence="13">The sequence shown here is derived from an EMBL/GenBank/DDBJ whole genome shotgun (WGS) entry which is preliminary data.</text>
</comment>
<evidence type="ECO:0000256" key="3">
    <source>
        <dbReference type="ARBA" id="ARBA00022552"/>
    </source>
</evidence>
<keyword evidence="6 9" id="KW-0255">Endonuclease</keyword>
<dbReference type="GO" id="GO:0006364">
    <property type="term" value="P:rRNA processing"/>
    <property type="evidence" value="ECO:0007669"/>
    <property type="project" value="UniProtKB-UniRule"/>
</dbReference>
<dbReference type="HAMAP" id="MF_00104">
    <property type="entry name" value="RNase_III"/>
    <property type="match status" value="1"/>
</dbReference>
<feature type="region of interest" description="Disordered" evidence="10">
    <location>
        <begin position="27"/>
        <end position="53"/>
    </location>
</feature>
<evidence type="ECO:0000313" key="13">
    <source>
        <dbReference type="EMBL" id="RBP39760.1"/>
    </source>
</evidence>
<evidence type="ECO:0000313" key="14">
    <source>
        <dbReference type="Proteomes" id="UP000253426"/>
    </source>
</evidence>
<dbReference type="InterPro" id="IPR011907">
    <property type="entry name" value="RNase_III"/>
</dbReference>
<dbReference type="Pfam" id="PF14622">
    <property type="entry name" value="Ribonucleas_3_3"/>
    <property type="match status" value="1"/>
</dbReference>
<keyword evidence="8 9" id="KW-0694">RNA-binding</keyword>
<dbReference type="GO" id="GO:0006397">
    <property type="term" value="P:mRNA processing"/>
    <property type="evidence" value="ECO:0007669"/>
    <property type="project" value="UniProtKB-UniRule"/>
</dbReference>
<dbReference type="GO" id="GO:0005737">
    <property type="term" value="C:cytoplasm"/>
    <property type="evidence" value="ECO:0007669"/>
    <property type="project" value="UniProtKB-SubCell"/>
</dbReference>
<dbReference type="SUPFAM" id="SSF69065">
    <property type="entry name" value="RNase III domain-like"/>
    <property type="match status" value="1"/>
</dbReference>
<dbReference type="EMBL" id="QNRR01000009">
    <property type="protein sequence ID" value="RBP39760.1"/>
    <property type="molecule type" value="Genomic_DNA"/>
</dbReference>
<keyword evidence="7 9" id="KW-0378">Hydrolase</keyword>
<evidence type="ECO:0000256" key="6">
    <source>
        <dbReference type="ARBA" id="ARBA00022759"/>
    </source>
</evidence>
<dbReference type="GO" id="GO:0003725">
    <property type="term" value="F:double-stranded RNA binding"/>
    <property type="evidence" value="ECO:0007669"/>
    <property type="project" value="TreeGrafter"/>
</dbReference>
<evidence type="ECO:0000256" key="8">
    <source>
        <dbReference type="ARBA" id="ARBA00022884"/>
    </source>
</evidence>
<comment type="similarity">
    <text evidence="2">Belongs to the ribonuclease III family.</text>
</comment>
<dbReference type="SMART" id="SM00535">
    <property type="entry name" value="RIBOc"/>
    <property type="match status" value="1"/>
</dbReference>
<comment type="subunit">
    <text evidence="9">Homodimer.</text>
</comment>
<feature type="region of interest" description="Disordered" evidence="10">
    <location>
        <begin position="255"/>
        <end position="279"/>
    </location>
</feature>
<dbReference type="GO" id="GO:0046872">
    <property type="term" value="F:metal ion binding"/>
    <property type="evidence" value="ECO:0007669"/>
    <property type="project" value="UniProtKB-KW"/>
</dbReference>
<keyword evidence="14" id="KW-1185">Reference proteome</keyword>
<keyword evidence="9" id="KW-0699">rRNA-binding</keyword>
<keyword evidence="9" id="KW-0460">Magnesium</keyword>
<dbReference type="PROSITE" id="PS50137">
    <property type="entry name" value="DS_RBD"/>
    <property type="match status" value="1"/>
</dbReference>
<sequence>MGDNTASLEARLDYKFQRRSLLREALTHPSIAHNKQRVKKNAPPPPDGDKEARTGFHFQRLEHLGDAVVQLAVSEALFEQFPNESEGLLTKLRTRAVQTATMARLARQLELGQHLILGRGEDSSGGRDRDKILADALEAIIGAVHQDSGFEKSRPLVLRLWAAEIAALREAPVEQNPKGQLQELLQNHGGETPTYRIVATDGPSHARTFEVAVTWAGRDLAHGSGRSKQEAEVAAAQKALKNPSLNEWIAENAASQPCEQPCEDHSNNSTTLPRGEFHI</sequence>
<feature type="active site" evidence="9">
    <location>
        <position position="138"/>
    </location>
</feature>
<dbReference type="EC" id="3.1.26.3" evidence="9"/>
<feature type="binding site" evidence="9">
    <location>
        <position position="135"/>
    </location>
    <ligand>
        <name>Mg(2+)</name>
        <dbReference type="ChEBI" id="CHEBI:18420"/>
    </ligand>
</feature>
<dbReference type="InterPro" id="IPR036389">
    <property type="entry name" value="RNase_III_sf"/>
</dbReference>
<dbReference type="InterPro" id="IPR000999">
    <property type="entry name" value="RNase_III_dom"/>
</dbReference>
<dbReference type="InterPro" id="IPR014720">
    <property type="entry name" value="dsRBD_dom"/>
</dbReference>
<gene>
    <name evidence="9" type="primary">rnc</name>
    <name evidence="13" type="ORF">DES53_109188</name>
</gene>
<feature type="binding site" evidence="9">
    <location>
        <position position="138"/>
    </location>
    <ligand>
        <name>Mg(2+)</name>
        <dbReference type="ChEBI" id="CHEBI:18420"/>
    </ligand>
</feature>
<dbReference type="FunFam" id="1.10.1520.10:FF:000001">
    <property type="entry name" value="Ribonuclease 3"/>
    <property type="match status" value="1"/>
</dbReference>
<dbReference type="Gene3D" id="1.10.1520.10">
    <property type="entry name" value="Ribonuclease III domain"/>
    <property type="match status" value="1"/>
</dbReference>
<dbReference type="Gene3D" id="3.30.160.20">
    <property type="match status" value="1"/>
</dbReference>
<dbReference type="OrthoDB" id="9805026at2"/>
<evidence type="ECO:0000256" key="1">
    <source>
        <dbReference type="ARBA" id="ARBA00000109"/>
    </source>
</evidence>
<keyword evidence="3 9" id="KW-0698">rRNA processing</keyword>
<dbReference type="Proteomes" id="UP000253426">
    <property type="component" value="Unassembled WGS sequence"/>
</dbReference>
<dbReference type="AlphaFoldDB" id="A0A366HCQ6"/>
<dbReference type="GO" id="GO:0008033">
    <property type="term" value="P:tRNA processing"/>
    <property type="evidence" value="ECO:0007669"/>
    <property type="project" value="UniProtKB-KW"/>
</dbReference>
<comment type="function">
    <text evidence="9">Digests double-stranded RNA. Involved in the processing of primary rRNA transcript to yield the immediate precursors to the large and small rRNAs (23S and 16S). Processes some mRNAs, and tRNAs when they are encoded in the rRNA operon. Processes pre-crRNA and tracrRNA of type II CRISPR loci if present in the organism.</text>
</comment>
<keyword evidence="4 9" id="KW-0507">mRNA processing</keyword>
<dbReference type="PANTHER" id="PTHR11207:SF0">
    <property type="entry name" value="RIBONUCLEASE 3"/>
    <property type="match status" value="1"/>
</dbReference>
<dbReference type="SMART" id="SM00358">
    <property type="entry name" value="DSRM"/>
    <property type="match status" value="1"/>
</dbReference>
<keyword evidence="9" id="KW-0479">Metal-binding</keyword>
<dbReference type="CDD" id="cd10845">
    <property type="entry name" value="DSRM_RNAse_III_family"/>
    <property type="match status" value="1"/>
</dbReference>
<dbReference type="PANTHER" id="PTHR11207">
    <property type="entry name" value="RIBONUCLEASE III"/>
    <property type="match status" value="1"/>
</dbReference>
<organism evidence="13 14">
    <name type="scientific">Roseimicrobium gellanilyticum</name>
    <dbReference type="NCBI Taxonomy" id="748857"/>
    <lineage>
        <taxon>Bacteria</taxon>
        <taxon>Pseudomonadati</taxon>
        <taxon>Verrucomicrobiota</taxon>
        <taxon>Verrucomicrobiia</taxon>
        <taxon>Verrucomicrobiales</taxon>
        <taxon>Verrucomicrobiaceae</taxon>
        <taxon>Roseimicrobium</taxon>
    </lineage>
</organism>
<dbReference type="SUPFAM" id="SSF54768">
    <property type="entry name" value="dsRNA-binding domain-like"/>
    <property type="match status" value="1"/>
</dbReference>
<keyword evidence="5 9" id="KW-0540">Nuclease</keyword>
<feature type="active site" evidence="9">
    <location>
        <position position="66"/>
    </location>
</feature>
<proteinExistence type="inferred from homology"/>
<evidence type="ECO:0000256" key="7">
    <source>
        <dbReference type="ARBA" id="ARBA00022801"/>
    </source>
</evidence>
<feature type="domain" description="DRBM" evidence="11">
    <location>
        <begin position="176"/>
        <end position="245"/>
    </location>
</feature>
<evidence type="ECO:0000256" key="10">
    <source>
        <dbReference type="SAM" id="MobiDB-lite"/>
    </source>
</evidence>
<dbReference type="GO" id="GO:0004525">
    <property type="term" value="F:ribonuclease III activity"/>
    <property type="evidence" value="ECO:0007669"/>
    <property type="project" value="UniProtKB-UniRule"/>
</dbReference>
<evidence type="ECO:0000259" key="11">
    <source>
        <dbReference type="PROSITE" id="PS50137"/>
    </source>
</evidence>
<dbReference type="RefSeq" id="WP_113960647.1">
    <property type="nucleotide sequence ID" value="NZ_QNRR01000009.1"/>
</dbReference>
<reference evidence="13 14" key="1">
    <citation type="submission" date="2018-06" db="EMBL/GenBank/DDBJ databases">
        <title>Genomic Encyclopedia of Type Strains, Phase IV (KMG-IV): sequencing the most valuable type-strain genomes for metagenomic binning, comparative biology and taxonomic classification.</title>
        <authorList>
            <person name="Goeker M."/>
        </authorList>
    </citation>
    <scope>NUCLEOTIDE SEQUENCE [LARGE SCALE GENOMIC DNA]</scope>
    <source>
        <strain evidence="13 14">DSM 25532</strain>
    </source>
</reference>
<comment type="cofactor">
    <cofactor evidence="9">
        <name>Mg(2+)</name>
        <dbReference type="ChEBI" id="CHEBI:18420"/>
    </cofactor>
</comment>
<evidence type="ECO:0000256" key="2">
    <source>
        <dbReference type="ARBA" id="ARBA00010183"/>
    </source>
</evidence>
<comment type="subcellular location">
    <subcellularLocation>
        <location evidence="9">Cytoplasm</location>
    </subcellularLocation>
</comment>
<feature type="domain" description="RNase III" evidence="12">
    <location>
        <begin position="5"/>
        <end position="149"/>
    </location>
</feature>
<keyword evidence="9" id="KW-0819">tRNA processing</keyword>
<evidence type="ECO:0000259" key="12">
    <source>
        <dbReference type="PROSITE" id="PS50142"/>
    </source>
</evidence>
<dbReference type="GO" id="GO:0019843">
    <property type="term" value="F:rRNA binding"/>
    <property type="evidence" value="ECO:0007669"/>
    <property type="project" value="UniProtKB-KW"/>
</dbReference>
<dbReference type="NCBIfam" id="TIGR02191">
    <property type="entry name" value="RNaseIII"/>
    <property type="match status" value="1"/>
</dbReference>